<sequence length="55" mass="5567">MSLAPAFPLVVPWSSAPGVLDSLDELGLGSLPSAPVASVDVPVVLRLVPQQSDDG</sequence>
<evidence type="ECO:0000313" key="2">
    <source>
        <dbReference type="Proteomes" id="UP001500418"/>
    </source>
</evidence>
<accession>A0ABN1NZU7</accession>
<organism evidence="1 2">
    <name type="scientific">Streptomyces rhizosphaericus</name>
    <dbReference type="NCBI Taxonomy" id="114699"/>
    <lineage>
        <taxon>Bacteria</taxon>
        <taxon>Bacillati</taxon>
        <taxon>Actinomycetota</taxon>
        <taxon>Actinomycetes</taxon>
        <taxon>Kitasatosporales</taxon>
        <taxon>Streptomycetaceae</taxon>
        <taxon>Streptomyces</taxon>
        <taxon>Streptomyces violaceusniger group</taxon>
    </lineage>
</organism>
<reference evidence="1 2" key="1">
    <citation type="journal article" date="2019" name="Int. J. Syst. Evol. Microbiol.">
        <title>The Global Catalogue of Microorganisms (GCM) 10K type strain sequencing project: providing services to taxonomists for standard genome sequencing and annotation.</title>
        <authorList>
            <consortium name="The Broad Institute Genomics Platform"/>
            <consortium name="The Broad Institute Genome Sequencing Center for Infectious Disease"/>
            <person name="Wu L."/>
            <person name="Ma J."/>
        </authorList>
    </citation>
    <scope>NUCLEOTIDE SEQUENCE [LARGE SCALE GENOMIC DNA]</scope>
    <source>
        <strain evidence="1 2">JCM 11444</strain>
    </source>
</reference>
<dbReference type="Proteomes" id="UP001500418">
    <property type="component" value="Unassembled WGS sequence"/>
</dbReference>
<protein>
    <submittedName>
        <fullName evidence="1">Uncharacterized protein</fullName>
    </submittedName>
</protein>
<comment type="caution">
    <text evidence="1">The sequence shown here is derived from an EMBL/GenBank/DDBJ whole genome shotgun (WGS) entry which is preliminary data.</text>
</comment>
<keyword evidence="2" id="KW-1185">Reference proteome</keyword>
<evidence type="ECO:0000313" key="1">
    <source>
        <dbReference type="EMBL" id="GAA0919586.1"/>
    </source>
</evidence>
<name>A0ABN1NZU7_9ACTN</name>
<gene>
    <name evidence="1" type="ORF">GCM10009575_011690</name>
</gene>
<dbReference type="EMBL" id="BAAAID010000004">
    <property type="protein sequence ID" value="GAA0919586.1"/>
    <property type="molecule type" value="Genomic_DNA"/>
</dbReference>
<proteinExistence type="predicted"/>